<accession>A0ABS4GIG2</accession>
<dbReference type="PANTHER" id="PTHR23407:SF1">
    <property type="entry name" value="5-FORMYLTETRAHYDROFOLATE CYCLO-LIGASE"/>
    <property type="match status" value="1"/>
</dbReference>
<feature type="region of interest" description="Disordered" evidence="5">
    <location>
        <begin position="1"/>
        <end position="21"/>
    </location>
</feature>
<keyword evidence="3 4" id="KW-0067">ATP-binding</keyword>
<gene>
    <name evidence="6" type="ORF">J2Z37_000035</name>
</gene>
<evidence type="ECO:0000256" key="5">
    <source>
        <dbReference type="SAM" id="MobiDB-lite"/>
    </source>
</evidence>
<feature type="compositionally biased region" description="Basic and acidic residues" evidence="5">
    <location>
        <begin position="1"/>
        <end position="12"/>
    </location>
</feature>
<reference evidence="6 7" key="1">
    <citation type="submission" date="2021-03" db="EMBL/GenBank/DDBJ databases">
        <title>Genomic Encyclopedia of Type Strains, Phase IV (KMG-IV): sequencing the most valuable type-strain genomes for metagenomic binning, comparative biology and taxonomic classification.</title>
        <authorList>
            <person name="Goeker M."/>
        </authorList>
    </citation>
    <scope>NUCLEOTIDE SEQUENCE [LARGE SCALE GENOMIC DNA]</scope>
    <source>
        <strain evidence="6 7">DSM 24738</strain>
    </source>
</reference>
<dbReference type="Pfam" id="PF01812">
    <property type="entry name" value="5-FTHF_cyc-lig"/>
    <property type="match status" value="1"/>
</dbReference>
<keyword evidence="2 4" id="KW-0547">Nucleotide-binding</keyword>
<comment type="caution">
    <text evidence="6">The sequence shown here is derived from an EMBL/GenBank/DDBJ whole genome shotgun (WGS) entry which is preliminary data.</text>
</comment>
<dbReference type="GO" id="GO:0030272">
    <property type="term" value="F:5-formyltetrahydrofolate cyclo-ligase activity"/>
    <property type="evidence" value="ECO:0007669"/>
    <property type="project" value="UniProtKB-EC"/>
</dbReference>
<comment type="similarity">
    <text evidence="1 4">Belongs to the 5-formyltetrahydrofolate cyclo-ligase family.</text>
</comment>
<comment type="cofactor">
    <cofactor evidence="4">
        <name>Mg(2+)</name>
        <dbReference type="ChEBI" id="CHEBI:18420"/>
    </cofactor>
</comment>
<proteinExistence type="inferred from homology"/>
<comment type="catalytic activity">
    <reaction evidence="4">
        <text>(6S)-5-formyl-5,6,7,8-tetrahydrofolate + ATP = (6R)-5,10-methenyltetrahydrofolate + ADP + phosphate</text>
        <dbReference type="Rhea" id="RHEA:10488"/>
        <dbReference type="ChEBI" id="CHEBI:30616"/>
        <dbReference type="ChEBI" id="CHEBI:43474"/>
        <dbReference type="ChEBI" id="CHEBI:57455"/>
        <dbReference type="ChEBI" id="CHEBI:57457"/>
        <dbReference type="ChEBI" id="CHEBI:456216"/>
        <dbReference type="EC" id="6.3.3.2"/>
    </reaction>
</comment>
<dbReference type="PANTHER" id="PTHR23407">
    <property type="entry name" value="ATPASE INHIBITOR/5-FORMYLTETRAHYDROFOLATE CYCLO-LIGASE"/>
    <property type="match status" value="1"/>
</dbReference>
<evidence type="ECO:0000256" key="2">
    <source>
        <dbReference type="ARBA" id="ARBA00022741"/>
    </source>
</evidence>
<organism evidence="6 7">
    <name type="scientific">Ammoniphilus resinae</name>
    <dbReference type="NCBI Taxonomy" id="861532"/>
    <lineage>
        <taxon>Bacteria</taxon>
        <taxon>Bacillati</taxon>
        <taxon>Bacillota</taxon>
        <taxon>Bacilli</taxon>
        <taxon>Bacillales</taxon>
        <taxon>Paenibacillaceae</taxon>
        <taxon>Aneurinibacillus group</taxon>
        <taxon>Ammoniphilus</taxon>
    </lineage>
</organism>
<dbReference type="InterPro" id="IPR002698">
    <property type="entry name" value="FTHF_cligase"/>
</dbReference>
<keyword evidence="4" id="KW-0479">Metal-binding</keyword>
<dbReference type="Proteomes" id="UP001519343">
    <property type="component" value="Unassembled WGS sequence"/>
</dbReference>
<name>A0ABS4GIG2_9BACL</name>
<dbReference type="InterPro" id="IPR024185">
    <property type="entry name" value="FTHF_cligase-like_sf"/>
</dbReference>
<dbReference type="PIRSF" id="PIRSF006806">
    <property type="entry name" value="FTHF_cligase"/>
    <property type="match status" value="1"/>
</dbReference>
<keyword evidence="7" id="KW-1185">Reference proteome</keyword>
<dbReference type="Gene3D" id="3.40.50.10420">
    <property type="entry name" value="NagB/RpiA/CoA transferase-like"/>
    <property type="match status" value="1"/>
</dbReference>
<keyword evidence="6" id="KW-0436">Ligase</keyword>
<dbReference type="SUPFAM" id="SSF100950">
    <property type="entry name" value="NagB/RpiA/CoA transferase-like"/>
    <property type="match status" value="1"/>
</dbReference>
<dbReference type="InterPro" id="IPR037171">
    <property type="entry name" value="NagB/RpiA_transferase-like"/>
</dbReference>
<evidence type="ECO:0000313" key="7">
    <source>
        <dbReference type="Proteomes" id="UP001519343"/>
    </source>
</evidence>
<keyword evidence="4" id="KW-0460">Magnesium</keyword>
<dbReference type="RefSeq" id="WP_209807748.1">
    <property type="nucleotide sequence ID" value="NZ_JAGGKT010000001.1"/>
</dbReference>
<evidence type="ECO:0000256" key="3">
    <source>
        <dbReference type="ARBA" id="ARBA00022840"/>
    </source>
</evidence>
<dbReference type="EMBL" id="JAGGKT010000001">
    <property type="protein sequence ID" value="MBP1930048.1"/>
    <property type="molecule type" value="Genomic_DNA"/>
</dbReference>
<evidence type="ECO:0000256" key="1">
    <source>
        <dbReference type="ARBA" id="ARBA00010638"/>
    </source>
</evidence>
<dbReference type="NCBIfam" id="TIGR02727">
    <property type="entry name" value="MTHFS_bact"/>
    <property type="match status" value="1"/>
</dbReference>
<evidence type="ECO:0000313" key="6">
    <source>
        <dbReference type="EMBL" id="MBP1930048.1"/>
    </source>
</evidence>
<evidence type="ECO:0000256" key="4">
    <source>
        <dbReference type="RuleBase" id="RU361279"/>
    </source>
</evidence>
<dbReference type="EC" id="6.3.3.2" evidence="4"/>
<protein>
    <recommendedName>
        <fullName evidence="4">5-formyltetrahydrofolate cyclo-ligase</fullName>
        <ecNumber evidence="4">6.3.3.2</ecNumber>
    </recommendedName>
</protein>
<sequence length="187" mass="21091">MDKKHIRKEMTAKRNNLNPAERAEKSRLIRHHLLTFEPFQKAQVIFTFIPFGSEVDLSPLIQESGKKWLVPKTMVEQKRMDTYLFPGWDALTVGVYGIREPDPATAVPVDPKEIELVLVPGLAFDPKGGRLGYGGGYYDRFLAQLSKVPLLAGICFSEQIVPNLPIEAHDIRMDYLISDKGIIVISN</sequence>